<sequence>MASLQVMSDSELSSFIEALQYVYGPFESICPTEEAAATWKPPPLAEGHNGRYLWTDAFGVLNFLTLFLHTKSHRYLTLANRLIHRVHSVLGYTRDGTAPLPGASPEHPLRGGLRIGKEAATGSDCDGQYHHYLTLWMFALNRYGRFSGQIAFNKLAIELAKAVHPAFVRDFESGKPGKHMVWKVSEDLREVLVSSAGRLDPLTGWVVYGILNMNGALDKEMRDYYEMYQAKIISIDEAVGSQDFLDLGMTLWISSWMSREEGGDDIRETALQALRAMEEDGGLGLGAGHRIAFREFGAVMGLKCCWESQGAYWQMWMRQVMEAWEEEELVPTPKGNVPELPKLGKVSPITGVMYCAAINPGAFKSDR</sequence>
<keyword evidence="2" id="KW-1185">Reference proteome</keyword>
<dbReference type="eggNOG" id="ENOG502RXQC">
    <property type="taxonomic scope" value="Eukaryota"/>
</dbReference>
<accession>U4LSR2</accession>
<dbReference type="STRING" id="1076935.U4LSR2"/>
<dbReference type="OrthoDB" id="302966at2759"/>
<dbReference type="EMBL" id="HF935844">
    <property type="protein sequence ID" value="CCX32410.1"/>
    <property type="molecule type" value="Genomic_DNA"/>
</dbReference>
<dbReference type="Proteomes" id="UP000018144">
    <property type="component" value="Unassembled WGS sequence"/>
</dbReference>
<evidence type="ECO:0000313" key="1">
    <source>
        <dbReference type="EMBL" id="CCX32410.1"/>
    </source>
</evidence>
<organism evidence="1 2">
    <name type="scientific">Pyronema omphalodes (strain CBS 100304)</name>
    <name type="common">Pyronema confluens</name>
    <dbReference type="NCBI Taxonomy" id="1076935"/>
    <lineage>
        <taxon>Eukaryota</taxon>
        <taxon>Fungi</taxon>
        <taxon>Dikarya</taxon>
        <taxon>Ascomycota</taxon>
        <taxon>Pezizomycotina</taxon>
        <taxon>Pezizomycetes</taxon>
        <taxon>Pezizales</taxon>
        <taxon>Pyronemataceae</taxon>
        <taxon>Pyronema</taxon>
    </lineage>
</organism>
<dbReference type="AlphaFoldDB" id="U4LSR2"/>
<evidence type="ECO:0000313" key="2">
    <source>
        <dbReference type="Proteomes" id="UP000018144"/>
    </source>
</evidence>
<gene>
    <name evidence="1" type="ORF">PCON_13059</name>
</gene>
<reference evidence="1 2" key="1">
    <citation type="journal article" date="2013" name="PLoS Genet.">
        <title>The genome and development-dependent transcriptomes of Pyronema confluens: a window into fungal evolution.</title>
        <authorList>
            <person name="Traeger S."/>
            <person name="Altegoer F."/>
            <person name="Freitag M."/>
            <person name="Gabaldon T."/>
            <person name="Kempken F."/>
            <person name="Kumar A."/>
            <person name="Marcet-Houben M."/>
            <person name="Poggeler S."/>
            <person name="Stajich J.E."/>
            <person name="Nowrousian M."/>
        </authorList>
    </citation>
    <scope>NUCLEOTIDE SEQUENCE [LARGE SCALE GENOMIC DNA]</scope>
    <source>
        <strain evidence="2">CBS 100304</strain>
        <tissue evidence="1">Vegetative mycelium</tissue>
    </source>
</reference>
<protein>
    <submittedName>
        <fullName evidence="1">Uncharacterized protein</fullName>
    </submittedName>
</protein>
<name>U4LSR2_PYROM</name>
<proteinExistence type="predicted"/>
<dbReference type="OMA" id="AFGVVNF"/>